<keyword evidence="1" id="KW-0808">Transferase</keyword>
<dbReference type="STRING" id="1548207.AXK11_07740"/>
<evidence type="ECO:0000259" key="2">
    <source>
        <dbReference type="Pfam" id="PF00534"/>
    </source>
</evidence>
<dbReference type="OrthoDB" id="9797829at2"/>
<comment type="caution">
    <text evidence="3">The sequence shown here is derived from an EMBL/GenBank/DDBJ whole genome shotgun (WGS) entry which is preliminary data.</text>
</comment>
<sequence length="312" mass="34359">MSTPPDAPYFFYPANAWPHKNHKALLVAYALYLDEVGPVQAWRLVLTGHDNAQMQRIRQLSQTLDLGDYVTFCGYVEEPELVSLWIGAGAMLFLSQHEGTGVTLLESMERGIPILANNQSAIPDLCADAALLVDARAPLTLAKAMQEIASSHELRRSLVKRGRARVAGFRPVILPGKLRPTFENLSALPPQATHSVGFHPADGFIEQLATFALPGKEPVTLHYATIPVGAPRRVEVYADDHFLETLSPPPRKPLTGQLRIPAGTRRLRLNCPDAARLSEDDPRIHGIRLGKLEIHTSGKPVIDLRQQPPLLL</sequence>
<evidence type="ECO:0000313" key="3">
    <source>
        <dbReference type="EMBL" id="KXU34726.1"/>
    </source>
</evidence>
<dbReference type="InterPro" id="IPR001296">
    <property type="entry name" value="Glyco_trans_1"/>
</dbReference>
<protein>
    <recommendedName>
        <fullName evidence="2">Glycosyl transferase family 1 domain-containing protein</fullName>
    </recommendedName>
</protein>
<evidence type="ECO:0000313" key="4">
    <source>
        <dbReference type="Proteomes" id="UP000070058"/>
    </source>
</evidence>
<dbReference type="GO" id="GO:0016757">
    <property type="term" value="F:glycosyltransferase activity"/>
    <property type="evidence" value="ECO:0007669"/>
    <property type="project" value="InterPro"/>
</dbReference>
<reference evidence="4" key="1">
    <citation type="submission" date="2016-02" db="EMBL/GenBank/DDBJ databases">
        <authorList>
            <person name="Sanders J.G."/>
            <person name="Lin J.Y."/>
            <person name="Wertz J.T."/>
            <person name="Russell J.A."/>
            <person name="Moreau C.S."/>
            <person name="Powell S."/>
        </authorList>
    </citation>
    <scope>NUCLEOTIDE SEQUENCE [LARGE SCALE GENOMIC DNA]</scope>
    <source>
        <strain evidence="4">CAG34</strain>
    </source>
</reference>
<feature type="domain" description="Glycosyl transferase family 1" evidence="2">
    <location>
        <begin position="5"/>
        <end position="164"/>
    </location>
</feature>
<dbReference type="Gene3D" id="3.40.50.2000">
    <property type="entry name" value="Glycogen Phosphorylase B"/>
    <property type="match status" value="1"/>
</dbReference>
<dbReference type="PANTHER" id="PTHR46401:SF2">
    <property type="entry name" value="GLYCOSYLTRANSFERASE WBBK-RELATED"/>
    <property type="match status" value="1"/>
</dbReference>
<dbReference type="AlphaFoldDB" id="A0A139SJM2"/>
<gene>
    <name evidence="3" type="ORF">AXK11_07740</name>
</gene>
<evidence type="ECO:0000256" key="1">
    <source>
        <dbReference type="ARBA" id="ARBA00022679"/>
    </source>
</evidence>
<name>A0A139SJM2_9BACT</name>
<dbReference type="RefSeq" id="WP_068630938.1">
    <property type="nucleotide sequence ID" value="NZ_LSZQ01000057.1"/>
</dbReference>
<dbReference type="PANTHER" id="PTHR46401">
    <property type="entry name" value="GLYCOSYLTRANSFERASE WBBK-RELATED"/>
    <property type="match status" value="1"/>
</dbReference>
<dbReference type="GO" id="GO:0009103">
    <property type="term" value="P:lipopolysaccharide biosynthetic process"/>
    <property type="evidence" value="ECO:0007669"/>
    <property type="project" value="TreeGrafter"/>
</dbReference>
<organism evidence="3 4">
    <name type="scientific">Cephaloticoccus primus</name>
    <dbReference type="NCBI Taxonomy" id="1548207"/>
    <lineage>
        <taxon>Bacteria</taxon>
        <taxon>Pseudomonadati</taxon>
        <taxon>Verrucomicrobiota</taxon>
        <taxon>Opitutia</taxon>
        <taxon>Opitutales</taxon>
        <taxon>Opitutaceae</taxon>
        <taxon>Cephaloticoccus</taxon>
    </lineage>
</organism>
<accession>A0A139SJM2</accession>
<proteinExistence type="predicted"/>
<dbReference type="Proteomes" id="UP000070058">
    <property type="component" value="Unassembled WGS sequence"/>
</dbReference>
<dbReference type="EMBL" id="LSZQ01000057">
    <property type="protein sequence ID" value="KXU34726.1"/>
    <property type="molecule type" value="Genomic_DNA"/>
</dbReference>
<dbReference type="Pfam" id="PF00534">
    <property type="entry name" value="Glycos_transf_1"/>
    <property type="match status" value="1"/>
</dbReference>
<dbReference type="SUPFAM" id="SSF53756">
    <property type="entry name" value="UDP-Glycosyltransferase/glycogen phosphorylase"/>
    <property type="match status" value="1"/>
</dbReference>
<keyword evidence="4" id="KW-1185">Reference proteome</keyword>